<accession>A0AAE1Q846</accession>
<reference evidence="2" key="1">
    <citation type="submission" date="2023-11" db="EMBL/GenBank/DDBJ databases">
        <title>Genome assemblies of two species of porcelain crab, Petrolisthes cinctipes and Petrolisthes manimaculis (Anomura: Porcellanidae).</title>
        <authorList>
            <person name="Angst P."/>
        </authorList>
    </citation>
    <scope>NUCLEOTIDE SEQUENCE</scope>
    <source>
        <strain evidence="2">PB745_02</strain>
        <tissue evidence="2">Gill</tissue>
    </source>
</reference>
<gene>
    <name evidence="2" type="ORF">Pmani_007258</name>
</gene>
<name>A0AAE1Q846_9EUCA</name>
<dbReference type="InterPro" id="IPR044822">
    <property type="entry name" value="Myb_DNA-bind_4"/>
</dbReference>
<dbReference type="Gene3D" id="1.10.10.60">
    <property type="entry name" value="Homeodomain-like"/>
    <property type="match status" value="1"/>
</dbReference>
<keyword evidence="3" id="KW-1185">Reference proteome</keyword>
<protein>
    <recommendedName>
        <fullName evidence="1">Myb/SANT-like DNA-binding domain-containing protein</fullName>
    </recommendedName>
</protein>
<dbReference type="EMBL" id="JAWZYT010000549">
    <property type="protein sequence ID" value="KAK4321975.1"/>
    <property type="molecule type" value="Genomic_DNA"/>
</dbReference>
<proteinExistence type="predicted"/>
<sequence length="244" mass="28053">MAAFQTSEIAPFQTIHVTSDGHRAIAFPVDDQGRKEDIEFGHEATILLIEGIKKRYQELTSNNRARPQVYRDLHEELTQHGYNFSVERIRRKWNNLLGTYKRVKKEFLPHKPPWEYYQVLSEFIERDHSFSNSSGGVTFTQTGGGALSGVSVGGPAAGVTVHVPSPQIAKQMEEGNSRQLLLQQYLKHIGTTQNFQYDYKRRKEKRERLKLRALRKIARELHVIARTQCEILKKQDTLLKALAP</sequence>
<dbReference type="Proteomes" id="UP001292094">
    <property type="component" value="Unassembled WGS sequence"/>
</dbReference>
<comment type="caution">
    <text evidence="2">The sequence shown here is derived from an EMBL/GenBank/DDBJ whole genome shotgun (WGS) entry which is preliminary data.</text>
</comment>
<dbReference type="AlphaFoldDB" id="A0AAE1Q846"/>
<dbReference type="Pfam" id="PF13837">
    <property type="entry name" value="Myb_DNA-bind_4"/>
    <property type="match status" value="1"/>
</dbReference>
<evidence type="ECO:0000313" key="3">
    <source>
        <dbReference type="Proteomes" id="UP001292094"/>
    </source>
</evidence>
<evidence type="ECO:0000259" key="1">
    <source>
        <dbReference type="Pfam" id="PF13837"/>
    </source>
</evidence>
<organism evidence="2 3">
    <name type="scientific">Petrolisthes manimaculis</name>
    <dbReference type="NCBI Taxonomy" id="1843537"/>
    <lineage>
        <taxon>Eukaryota</taxon>
        <taxon>Metazoa</taxon>
        <taxon>Ecdysozoa</taxon>
        <taxon>Arthropoda</taxon>
        <taxon>Crustacea</taxon>
        <taxon>Multicrustacea</taxon>
        <taxon>Malacostraca</taxon>
        <taxon>Eumalacostraca</taxon>
        <taxon>Eucarida</taxon>
        <taxon>Decapoda</taxon>
        <taxon>Pleocyemata</taxon>
        <taxon>Anomura</taxon>
        <taxon>Galatheoidea</taxon>
        <taxon>Porcellanidae</taxon>
        <taxon>Petrolisthes</taxon>
    </lineage>
</organism>
<feature type="domain" description="Myb/SANT-like DNA-binding" evidence="1">
    <location>
        <begin position="41"/>
        <end position="122"/>
    </location>
</feature>
<evidence type="ECO:0000313" key="2">
    <source>
        <dbReference type="EMBL" id="KAK4321975.1"/>
    </source>
</evidence>